<organism evidence="2 3">
    <name type="scientific">Metabacillus litoralis</name>
    <dbReference type="NCBI Taxonomy" id="152268"/>
    <lineage>
        <taxon>Bacteria</taxon>
        <taxon>Bacillati</taxon>
        <taxon>Bacillota</taxon>
        <taxon>Bacilli</taxon>
        <taxon>Bacillales</taxon>
        <taxon>Bacillaceae</taxon>
        <taxon>Metabacillus</taxon>
    </lineage>
</organism>
<feature type="transmembrane region" description="Helical" evidence="1">
    <location>
        <begin position="104"/>
        <end position="136"/>
    </location>
</feature>
<keyword evidence="3" id="KW-1185">Reference proteome</keyword>
<sequence>MKSVTSWYIRIGEWAFNLFLLNILWLFFSLLGLFVLGIFPATVALFAVMRKLIMSTENVSILKLFWKTFKVEFIKANIIGYIFLIVGVLLYIDLRVLQQLDTNFFNLLITIITYIIGLLYLLTLLHVFPIFVHFNLKTRDYIKYAFILSIGRPLQSLLMIIILGIMIVLLIQVPGLIPVFGVSLTSLIIMKVSSGSFPEINAASPSLNRD</sequence>
<evidence type="ECO:0008006" key="4">
    <source>
        <dbReference type="Google" id="ProtNLM"/>
    </source>
</evidence>
<keyword evidence="1" id="KW-0812">Transmembrane</keyword>
<dbReference type="Proteomes" id="UP000078534">
    <property type="component" value="Unassembled WGS sequence"/>
</dbReference>
<proteinExistence type="predicted"/>
<evidence type="ECO:0000313" key="3">
    <source>
        <dbReference type="Proteomes" id="UP000078534"/>
    </source>
</evidence>
<dbReference type="STRING" id="152268.A6K24_04570"/>
<dbReference type="AlphaFoldDB" id="A0A179SZV8"/>
<dbReference type="EMBL" id="LWSG01000012">
    <property type="protein sequence ID" value="OAS86788.1"/>
    <property type="molecule type" value="Genomic_DNA"/>
</dbReference>
<evidence type="ECO:0000313" key="2">
    <source>
        <dbReference type="EMBL" id="OAS86788.1"/>
    </source>
</evidence>
<feature type="transmembrane region" description="Helical" evidence="1">
    <location>
        <begin position="23"/>
        <end position="48"/>
    </location>
</feature>
<dbReference type="RefSeq" id="WP_066331315.1">
    <property type="nucleotide sequence ID" value="NZ_LWSG01000012.1"/>
</dbReference>
<dbReference type="OrthoDB" id="2182676at2"/>
<gene>
    <name evidence="2" type="ORF">A6K24_04570</name>
</gene>
<reference evidence="3" key="1">
    <citation type="submission" date="2016-04" db="EMBL/GenBank/DDBJ databases">
        <authorList>
            <person name="Lyu Z."/>
            <person name="Lyu W."/>
        </authorList>
    </citation>
    <scope>NUCLEOTIDE SEQUENCE [LARGE SCALE GENOMIC DNA]</scope>
    <source>
        <strain evidence="3">C44</strain>
    </source>
</reference>
<dbReference type="Pfam" id="PF04854">
    <property type="entry name" value="DUF624"/>
    <property type="match status" value="1"/>
</dbReference>
<dbReference type="InterPro" id="IPR006938">
    <property type="entry name" value="DUF624"/>
</dbReference>
<evidence type="ECO:0000256" key="1">
    <source>
        <dbReference type="SAM" id="Phobius"/>
    </source>
</evidence>
<name>A0A179SZV8_9BACI</name>
<keyword evidence="1" id="KW-1133">Transmembrane helix</keyword>
<keyword evidence="1" id="KW-0472">Membrane</keyword>
<comment type="caution">
    <text evidence="2">The sequence shown here is derived from an EMBL/GenBank/DDBJ whole genome shotgun (WGS) entry which is preliminary data.</text>
</comment>
<feature type="transmembrane region" description="Helical" evidence="1">
    <location>
        <begin position="157"/>
        <end position="190"/>
    </location>
</feature>
<accession>A0A179SZV8</accession>
<feature type="transmembrane region" description="Helical" evidence="1">
    <location>
        <begin position="73"/>
        <end position="92"/>
    </location>
</feature>
<protein>
    <recommendedName>
        <fullName evidence="4">DUF624 domain-containing protein</fullName>
    </recommendedName>
</protein>